<proteinExistence type="inferred from homology"/>
<dbReference type="InterPro" id="IPR036805">
    <property type="entry name" value="Tscrpt_elong_fac_GreA/B_N_sf"/>
</dbReference>
<evidence type="ECO:0000256" key="2">
    <source>
        <dbReference type="ARBA" id="ARBA00023125"/>
    </source>
</evidence>
<dbReference type="RefSeq" id="WP_068438684.1">
    <property type="nucleotide sequence ID" value="NZ_LXEW01000035.1"/>
</dbReference>
<dbReference type="OrthoDB" id="5511940at2"/>
<accession>A0A1B7JS66</accession>
<reference evidence="7 8" key="1">
    <citation type="submission" date="2016-04" db="EMBL/GenBank/DDBJ databases">
        <title>ATOL: Assembling a taxonomically balanced genome-scale reconstruction of the evolutionary history of the Enterobacteriaceae.</title>
        <authorList>
            <person name="Plunkett G.III."/>
            <person name="Neeno-Eckwall E.C."/>
            <person name="Glasner J.D."/>
            <person name="Perna N.T."/>
        </authorList>
    </citation>
    <scope>NUCLEOTIDE SEQUENCE [LARGE SCALE GENOMIC DNA]</scope>
    <source>
        <strain evidence="7 8">ATCC 35613</strain>
    </source>
</reference>
<keyword evidence="3 4" id="KW-0804">Transcription</keyword>
<dbReference type="EMBL" id="LXEW01000035">
    <property type="protein sequence ID" value="OAT50749.1"/>
    <property type="molecule type" value="Genomic_DNA"/>
</dbReference>
<dbReference type="GO" id="GO:0006354">
    <property type="term" value="P:DNA-templated transcription elongation"/>
    <property type="evidence" value="ECO:0007669"/>
    <property type="project" value="TreeGrafter"/>
</dbReference>
<comment type="function">
    <text evidence="4">Necessary for efficient RNA polymerase transcription elongation past template-encoded arresting sites. The arresting sites in DNA have the property of trapping a certain fraction of elongating RNA polymerases that pass through, resulting in locked ternary complexes. Cleavage of the nascent transcript by cleavage factors such as GreA or GreB allows the resumption of elongation from the new 3'terminus. GreB releases sequences of up to 9 nucleotides in length.</text>
</comment>
<dbReference type="NCBIfam" id="TIGR01461">
    <property type="entry name" value="greB"/>
    <property type="match status" value="1"/>
</dbReference>
<evidence type="ECO:0000259" key="6">
    <source>
        <dbReference type="Pfam" id="PF03449"/>
    </source>
</evidence>
<dbReference type="PROSITE" id="PS00830">
    <property type="entry name" value="GREAB_2"/>
    <property type="match status" value="1"/>
</dbReference>
<keyword evidence="1 4" id="KW-0805">Transcription regulation</keyword>
<dbReference type="InterPro" id="IPR023459">
    <property type="entry name" value="Tscrpt_elong_fac_GreA/B_fam"/>
</dbReference>
<evidence type="ECO:0000256" key="1">
    <source>
        <dbReference type="ARBA" id="ARBA00023015"/>
    </source>
</evidence>
<keyword evidence="8" id="KW-1185">Reference proteome</keyword>
<name>A0A1B7JS66_9GAMM</name>
<dbReference type="PANTHER" id="PTHR30437">
    <property type="entry name" value="TRANSCRIPTION ELONGATION FACTOR GREA"/>
    <property type="match status" value="1"/>
</dbReference>
<dbReference type="GO" id="GO:0003677">
    <property type="term" value="F:DNA binding"/>
    <property type="evidence" value="ECO:0007669"/>
    <property type="project" value="UniProtKB-UniRule"/>
</dbReference>
<protein>
    <recommendedName>
        <fullName evidence="4">Transcription elongation factor GreB</fullName>
    </recommendedName>
    <alternativeName>
        <fullName evidence="4">Transcript cleavage factor GreB</fullName>
    </alternativeName>
</protein>
<evidence type="ECO:0000313" key="8">
    <source>
        <dbReference type="Proteomes" id="UP000078224"/>
    </source>
</evidence>
<evidence type="ECO:0000256" key="3">
    <source>
        <dbReference type="ARBA" id="ARBA00023163"/>
    </source>
</evidence>
<dbReference type="Pfam" id="PF01272">
    <property type="entry name" value="GreA_GreB"/>
    <property type="match status" value="1"/>
</dbReference>
<dbReference type="PANTHER" id="PTHR30437:SF6">
    <property type="entry name" value="TRANSCRIPTION ELONGATION FACTOR GREB"/>
    <property type="match status" value="1"/>
</dbReference>
<gene>
    <name evidence="4" type="primary">greB</name>
    <name evidence="7" type="ORF">M998_2388</name>
</gene>
<dbReference type="GO" id="GO:0032784">
    <property type="term" value="P:regulation of DNA-templated transcription elongation"/>
    <property type="evidence" value="ECO:0007669"/>
    <property type="project" value="UniProtKB-UniRule"/>
</dbReference>
<evidence type="ECO:0000256" key="4">
    <source>
        <dbReference type="HAMAP-Rule" id="MF_00930"/>
    </source>
</evidence>
<comment type="caution">
    <text evidence="7">The sequence shown here is derived from an EMBL/GenBank/DDBJ whole genome shotgun (WGS) entry which is preliminary data.</text>
</comment>
<dbReference type="Proteomes" id="UP000078224">
    <property type="component" value="Unassembled WGS sequence"/>
</dbReference>
<evidence type="ECO:0000313" key="7">
    <source>
        <dbReference type="EMBL" id="OAT50749.1"/>
    </source>
</evidence>
<dbReference type="GO" id="GO:0070063">
    <property type="term" value="F:RNA polymerase binding"/>
    <property type="evidence" value="ECO:0007669"/>
    <property type="project" value="InterPro"/>
</dbReference>
<feature type="domain" description="Transcription elongation factor GreA/GreB C-terminal" evidence="5">
    <location>
        <begin position="82"/>
        <end position="156"/>
    </location>
</feature>
<dbReference type="Pfam" id="PF03449">
    <property type="entry name" value="GreA_GreB_N"/>
    <property type="match status" value="1"/>
</dbReference>
<dbReference type="InterPro" id="IPR001437">
    <property type="entry name" value="Tscrpt_elong_fac_GreA/B_C"/>
</dbReference>
<dbReference type="InterPro" id="IPR022691">
    <property type="entry name" value="Tscrpt_elong_fac_GreA/B_N"/>
</dbReference>
<keyword evidence="2 4" id="KW-0238">DNA-binding</keyword>
<dbReference type="PIRSF" id="PIRSF006092">
    <property type="entry name" value="GreA_GreB"/>
    <property type="match status" value="1"/>
</dbReference>
<keyword evidence="7" id="KW-0251">Elongation factor</keyword>
<dbReference type="NCBIfam" id="NF002506">
    <property type="entry name" value="PRK01885.1"/>
    <property type="match status" value="1"/>
</dbReference>
<evidence type="ECO:0000259" key="5">
    <source>
        <dbReference type="Pfam" id="PF01272"/>
    </source>
</evidence>
<dbReference type="FunFam" id="3.10.50.30:FF:000001">
    <property type="entry name" value="Transcription elongation factor GreA"/>
    <property type="match status" value="1"/>
</dbReference>
<sequence length="161" mass="18727">MAKSLLITREGWDALDKELKYLWKEERPRVTQSVSEAAAQGDRSENAEYIYGKKRLREIDRRIRFLSKRLDQLRIIEPDPRQEGRVFFGAWVKLEDENENIRIFRLVGADEFDPAKQWISIDSPVARALIGKQVDDEITVITPGGEVTYFVLDISYKPLTN</sequence>
<dbReference type="HAMAP" id="MF_00930">
    <property type="entry name" value="GreB"/>
    <property type="match status" value="1"/>
</dbReference>
<keyword evidence="7" id="KW-0648">Protein biosynthesis</keyword>
<dbReference type="InterPro" id="IPR028624">
    <property type="entry name" value="Tscrpt_elong_fac_GreA/B"/>
</dbReference>
<dbReference type="HAMAP" id="MF_00105">
    <property type="entry name" value="GreA_GreB"/>
    <property type="match status" value="1"/>
</dbReference>
<dbReference type="Gene3D" id="1.10.287.180">
    <property type="entry name" value="Transcription elongation factor, GreA/GreB, N-terminal domain"/>
    <property type="match status" value="1"/>
</dbReference>
<dbReference type="AlphaFoldDB" id="A0A1B7JS66"/>
<dbReference type="Gene3D" id="3.10.50.30">
    <property type="entry name" value="Transcription elongation factor, GreA/GreB, C-terminal domain"/>
    <property type="match status" value="1"/>
</dbReference>
<dbReference type="SUPFAM" id="SSF46557">
    <property type="entry name" value="GreA transcript cleavage protein, N-terminal domain"/>
    <property type="match status" value="1"/>
</dbReference>
<dbReference type="InterPro" id="IPR018151">
    <property type="entry name" value="TF_GreA/GreB_CS"/>
</dbReference>
<organism evidence="7 8">
    <name type="scientific">Providencia heimbachae ATCC 35613</name>
    <dbReference type="NCBI Taxonomy" id="1354272"/>
    <lineage>
        <taxon>Bacteria</taxon>
        <taxon>Pseudomonadati</taxon>
        <taxon>Pseudomonadota</taxon>
        <taxon>Gammaproteobacteria</taxon>
        <taxon>Enterobacterales</taxon>
        <taxon>Morganellaceae</taxon>
        <taxon>Providencia</taxon>
    </lineage>
</organism>
<dbReference type="InterPro" id="IPR006358">
    <property type="entry name" value="Tscrpt_elong_fac_GreB"/>
</dbReference>
<dbReference type="PATRIC" id="fig|1354272.4.peg.2432"/>
<dbReference type="SUPFAM" id="SSF54534">
    <property type="entry name" value="FKBP-like"/>
    <property type="match status" value="1"/>
</dbReference>
<dbReference type="GO" id="GO:0003746">
    <property type="term" value="F:translation elongation factor activity"/>
    <property type="evidence" value="ECO:0007669"/>
    <property type="project" value="UniProtKB-KW"/>
</dbReference>
<dbReference type="FunFam" id="1.10.287.180:FF:000001">
    <property type="entry name" value="Transcription elongation factor GreA"/>
    <property type="match status" value="1"/>
</dbReference>
<dbReference type="InterPro" id="IPR036953">
    <property type="entry name" value="GreA/GreB_C_sf"/>
</dbReference>
<feature type="domain" description="Transcription elongation factor GreA/GreB N-terminal" evidence="6">
    <location>
        <begin position="6"/>
        <end position="75"/>
    </location>
</feature>
<comment type="similarity">
    <text evidence="4">Belongs to the GreA/GreB family. GreB subfamily.</text>
</comment>
<dbReference type="PROSITE" id="PS00829">
    <property type="entry name" value="GREAB_1"/>
    <property type="match status" value="1"/>
</dbReference>